<name>A0A1G9WDH7_9BACT</name>
<organism evidence="3 4">
    <name type="scientific">Siphonobacter aquaeclarae</name>
    <dbReference type="NCBI Taxonomy" id="563176"/>
    <lineage>
        <taxon>Bacteria</taxon>
        <taxon>Pseudomonadati</taxon>
        <taxon>Bacteroidota</taxon>
        <taxon>Cytophagia</taxon>
        <taxon>Cytophagales</taxon>
        <taxon>Cytophagaceae</taxon>
        <taxon>Siphonobacter</taxon>
    </lineage>
</organism>
<evidence type="ECO:0000313" key="4">
    <source>
        <dbReference type="Proteomes" id="UP000198901"/>
    </source>
</evidence>
<gene>
    <name evidence="3" type="ORF">SAMN04488090_4334</name>
</gene>
<accession>A0A1G9WDH7</accession>
<dbReference type="PANTHER" id="PTHR37464">
    <property type="entry name" value="BLL2463 PROTEIN"/>
    <property type="match status" value="1"/>
</dbReference>
<protein>
    <submittedName>
        <fullName evidence="3">N-terminal double-transmembrane domain-containing protein</fullName>
    </submittedName>
</protein>
<evidence type="ECO:0000313" key="3">
    <source>
        <dbReference type="EMBL" id="SDM82236.1"/>
    </source>
</evidence>
<keyword evidence="1 3" id="KW-0812">Transmembrane</keyword>
<proteinExistence type="predicted"/>
<dbReference type="InterPro" id="IPR024163">
    <property type="entry name" value="Aerotolerance_reg_N"/>
</dbReference>
<feature type="transmembrane region" description="Helical" evidence="1">
    <location>
        <begin position="56"/>
        <end position="78"/>
    </location>
</feature>
<evidence type="ECO:0000256" key="1">
    <source>
        <dbReference type="SAM" id="Phobius"/>
    </source>
</evidence>
<keyword evidence="1" id="KW-0472">Membrane</keyword>
<dbReference type="EMBL" id="FNGS01000009">
    <property type="protein sequence ID" value="SDM82236.1"/>
    <property type="molecule type" value="Genomic_DNA"/>
</dbReference>
<feature type="domain" description="Aerotolerance regulator N-terminal" evidence="2">
    <location>
        <begin position="1"/>
        <end position="76"/>
    </location>
</feature>
<feature type="transmembrane region" description="Helical" evidence="1">
    <location>
        <begin position="6"/>
        <end position="24"/>
    </location>
</feature>
<dbReference type="InterPro" id="IPR011933">
    <property type="entry name" value="Double_TM_dom"/>
</dbReference>
<sequence length="680" mass="75405">MHFLYPAFLWGLLAVALPVLIHLFNFRRTKRVFFTNVRFLRQIETTTSSFRRLKQWLILAARILAIVCLVLAFAQPFIPAANQAGIRMSGTSGFYLDNSLSMQNLSDNRKLLDIAVGKVEELLSVFPNAPSLQLTTNDFGAEEHAMQGAKQLRDRLPSVDFSHTPRTLESVLRRQLQLAGPQGDKQFFWFSDFQKSTAGDLSKVRPDSNTRVFLLPVQPDMTQNVYVDTLWLATPFIREMQSNAVRVRLRNAGEKAVENLSVKLLLDDAQVASQIVTIPARNYVETTFSFTVRGKGFRKGRVTFEDSPVVFDNDYYFVLNAAPTIRVVHIFGEKTGNYVENVFSNDSLFHRSSFPAGNVDVGLIAAANLVVLEGLPSVDGSLRAELLRFVQKGGSLLVIPGVRPDVFWLQGVGISGAAAVAGDPSVPSSLAEPTRENPFFADIFDQTRQKERMAMPSATQVWSWRVAGDKLLSFPSGEPFLTSSRAGTGKIYLLGAPLDSRFGDFSQHALFLPVMYKIAALSVRQAPIAYPFSAGSLSVDVSDAPPNAVFRLKKGPLEMIPVQHLNGTQLVMEIPRASELNAGQVFEAGYYELTLNGKAVQLLALNHDGSESDLAYYTSDELKAAFAGQKNIQVFENQQKADFVSAYREQHLGSSLWKYFLIAALVFLLIEIALIRLMKA</sequence>
<evidence type="ECO:0000259" key="2">
    <source>
        <dbReference type="Pfam" id="PF07584"/>
    </source>
</evidence>
<dbReference type="OrthoDB" id="9810200at2"/>
<dbReference type="NCBIfam" id="TIGR02226">
    <property type="entry name" value="two_anch"/>
    <property type="match status" value="1"/>
</dbReference>
<dbReference type="PANTHER" id="PTHR37464:SF1">
    <property type="entry name" value="BLL2463 PROTEIN"/>
    <property type="match status" value="1"/>
</dbReference>
<keyword evidence="1" id="KW-1133">Transmembrane helix</keyword>
<dbReference type="Proteomes" id="UP000198901">
    <property type="component" value="Unassembled WGS sequence"/>
</dbReference>
<reference evidence="3 4" key="1">
    <citation type="submission" date="2016-10" db="EMBL/GenBank/DDBJ databases">
        <authorList>
            <person name="de Groot N.N."/>
        </authorList>
    </citation>
    <scope>NUCLEOTIDE SEQUENCE [LARGE SCALE GENOMIC DNA]</scope>
    <source>
        <strain evidence="3 4">DSM 21668</strain>
    </source>
</reference>
<feature type="transmembrane region" description="Helical" evidence="1">
    <location>
        <begin position="656"/>
        <end position="675"/>
    </location>
</feature>
<keyword evidence="4" id="KW-1185">Reference proteome</keyword>
<dbReference type="AlphaFoldDB" id="A0A1G9WDH7"/>
<dbReference type="Pfam" id="PF07584">
    <property type="entry name" value="BatA"/>
    <property type="match status" value="1"/>
</dbReference>
<dbReference type="RefSeq" id="WP_093207793.1">
    <property type="nucleotide sequence ID" value="NZ_FNGS01000009.1"/>
</dbReference>
<dbReference type="STRING" id="563176.SAMN04488090_4334"/>